<dbReference type="InterPro" id="IPR036322">
    <property type="entry name" value="WD40_repeat_dom_sf"/>
</dbReference>
<dbReference type="SMART" id="SM00320">
    <property type="entry name" value="WD40"/>
    <property type="match status" value="4"/>
</dbReference>
<dbReference type="STRING" id="41875.K8EYQ2"/>
<dbReference type="SUPFAM" id="SSF50978">
    <property type="entry name" value="WD40 repeat-like"/>
    <property type="match status" value="1"/>
</dbReference>
<feature type="region of interest" description="Disordered" evidence="4">
    <location>
        <begin position="423"/>
        <end position="474"/>
    </location>
</feature>
<accession>K8EYQ2</accession>
<evidence type="ECO:0000256" key="2">
    <source>
        <dbReference type="ARBA" id="ARBA00022737"/>
    </source>
</evidence>
<keyword evidence="1 3" id="KW-0853">WD repeat</keyword>
<dbReference type="Gene3D" id="2.130.10.10">
    <property type="entry name" value="YVTN repeat-like/Quinoprotein amine dehydrogenase"/>
    <property type="match status" value="1"/>
</dbReference>
<dbReference type="PANTHER" id="PTHR19848:SF8">
    <property type="entry name" value="F-BOX AND WD REPEAT DOMAIN CONTAINING 7"/>
    <property type="match status" value="1"/>
</dbReference>
<evidence type="ECO:0000256" key="4">
    <source>
        <dbReference type="SAM" id="MobiDB-lite"/>
    </source>
</evidence>
<dbReference type="Pfam" id="PF00400">
    <property type="entry name" value="WD40"/>
    <property type="match status" value="2"/>
</dbReference>
<evidence type="ECO:0000256" key="3">
    <source>
        <dbReference type="PROSITE-ProRule" id="PRU00221"/>
    </source>
</evidence>
<dbReference type="InterPro" id="IPR015943">
    <property type="entry name" value="WD40/YVTN_repeat-like_dom_sf"/>
</dbReference>
<dbReference type="EMBL" id="FO082271">
    <property type="protein sequence ID" value="CCO17630.1"/>
    <property type="molecule type" value="Genomic_DNA"/>
</dbReference>
<gene>
    <name evidence="5" type="ORF">Bathy08g02740</name>
</gene>
<organism evidence="5 6">
    <name type="scientific">Bathycoccus prasinos</name>
    <dbReference type="NCBI Taxonomy" id="41875"/>
    <lineage>
        <taxon>Eukaryota</taxon>
        <taxon>Viridiplantae</taxon>
        <taxon>Chlorophyta</taxon>
        <taxon>Mamiellophyceae</taxon>
        <taxon>Mamiellales</taxon>
        <taxon>Bathycoccaceae</taxon>
        <taxon>Bathycoccus</taxon>
    </lineage>
</organism>
<feature type="region of interest" description="Disordered" evidence="4">
    <location>
        <begin position="355"/>
        <end position="384"/>
    </location>
</feature>
<evidence type="ECO:0000256" key="1">
    <source>
        <dbReference type="ARBA" id="ARBA00022574"/>
    </source>
</evidence>
<dbReference type="InterPro" id="IPR001680">
    <property type="entry name" value="WD40_rpt"/>
</dbReference>
<evidence type="ECO:0000313" key="5">
    <source>
        <dbReference type="EMBL" id="CCO17630.1"/>
    </source>
</evidence>
<dbReference type="PROSITE" id="PS50082">
    <property type="entry name" value="WD_REPEATS_2"/>
    <property type="match status" value="1"/>
</dbReference>
<dbReference type="GeneID" id="19014253"/>
<reference evidence="5 6" key="1">
    <citation type="submission" date="2011-10" db="EMBL/GenBank/DDBJ databases">
        <authorList>
            <person name="Genoscope - CEA"/>
        </authorList>
    </citation>
    <scope>NUCLEOTIDE SEQUENCE [LARGE SCALE GENOMIC DNA]</scope>
    <source>
        <strain evidence="5 6">RCC 1105</strain>
    </source>
</reference>
<dbReference type="Proteomes" id="UP000198341">
    <property type="component" value="Chromosome 8"/>
</dbReference>
<dbReference type="KEGG" id="bpg:Bathy08g02740"/>
<dbReference type="RefSeq" id="XP_007511509.1">
    <property type="nucleotide sequence ID" value="XM_007511447.1"/>
</dbReference>
<feature type="compositionally biased region" description="Acidic residues" evidence="4">
    <location>
        <begin position="465"/>
        <end position="474"/>
    </location>
</feature>
<dbReference type="OrthoDB" id="10262475at2759"/>
<keyword evidence="6" id="KW-1185">Reference proteome</keyword>
<feature type="compositionally biased region" description="Polar residues" evidence="4">
    <location>
        <begin position="355"/>
        <end position="368"/>
    </location>
</feature>
<feature type="compositionally biased region" description="Acidic residues" evidence="4">
    <location>
        <begin position="374"/>
        <end position="384"/>
    </location>
</feature>
<evidence type="ECO:0000313" key="6">
    <source>
        <dbReference type="Proteomes" id="UP000198341"/>
    </source>
</evidence>
<dbReference type="PROSITE" id="PS50294">
    <property type="entry name" value="WD_REPEATS_REGION"/>
    <property type="match status" value="1"/>
</dbReference>
<dbReference type="PROSITE" id="PS00678">
    <property type="entry name" value="WD_REPEATS_1"/>
    <property type="match status" value="1"/>
</dbReference>
<feature type="repeat" description="WD" evidence="3">
    <location>
        <begin position="482"/>
        <end position="518"/>
    </location>
</feature>
<dbReference type="AlphaFoldDB" id="K8EYQ2"/>
<keyword evidence="2" id="KW-0677">Repeat</keyword>
<name>K8EYQ2_9CHLO</name>
<feature type="compositionally biased region" description="Basic and acidic residues" evidence="4">
    <location>
        <begin position="428"/>
        <end position="464"/>
    </location>
</feature>
<dbReference type="PANTHER" id="PTHR19848">
    <property type="entry name" value="WD40 REPEAT PROTEIN"/>
    <property type="match status" value="1"/>
</dbReference>
<dbReference type="InterPro" id="IPR019775">
    <property type="entry name" value="WD40_repeat_CS"/>
</dbReference>
<protein>
    <submittedName>
        <fullName evidence="5">Uncharacterized protein</fullName>
    </submittedName>
</protein>
<sequence length="710" mass="80081">MSENEETITLVTPGAAALASFNAKNFEDENNRDALIEKALNGRCDGEDDVKKIGEEEEKRYDAVKQAQLKARARVMEEKRKAEMRLAKEENTKNEETFAAPTRNVLKEKIRLNVHQKNKDKTEEKKNKIKNGLEMVSHVLIPYETTKENKDTIQKSGMDIGATCICALPSSLSVACGRENGCVDIGFAKGELNVQRRMNPTVPQQRLELNKVCENVAKKSRVRSMRLNEDVLAIGFDNGAFVKIVEPGCFEERGLTQETCVLRAYEAPKEVQDIFKRVAGGKLLGPHVSRKANCRSQVISKDLEVLFFGSPVFRDGSFFATREVYKNRKRRKKKQEVEEKVSTKKTLISKGFFNKSRSSGEQMSSPSATIEEVRECDDDDDDDDFTLTRSFDKFETASEMNEMYDIMISDMSEKEQTEALNMSYRKKKPEESASDDAKKSTAEEVRVSDEKEERGGEPEQHADEKEGEEDEEETPTVVTYRFSAHAHPVQSLAYYDEDTETTLISGSNDRTIAFWDLEKTFEEENSADDLPSPMFKFNAGTEVRAMVVSKSKRVLYIAGADKCVHMFELLSEAKNEGIPSGALKKRTFPCHHEGFITTLSLSQDNTRLFTGSEYSDTPDDGFNKNYNSGDGTICVWDVSTGEATDVVRAHNGSVSQILVSNDDDETIHTSALDGCVHRMKRTEHGKLRLNFEDGRRKTRNPTFGFRKGFL</sequence>
<proteinExistence type="predicted"/>